<keyword evidence="2" id="KW-1185">Reference proteome</keyword>
<dbReference type="RefSeq" id="WP_199889532.1">
    <property type="nucleotide sequence ID" value="NZ_BMSZ01000020.1"/>
</dbReference>
<dbReference type="Gene3D" id="3.30.470.20">
    <property type="entry name" value="ATP-grasp fold, B domain"/>
    <property type="match status" value="1"/>
</dbReference>
<name>A0ABQ2TM69_STRBA</name>
<evidence type="ECO:0000313" key="2">
    <source>
        <dbReference type="Proteomes" id="UP000659767"/>
    </source>
</evidence>
<sequence length="254" mass="26846">MVGTGPDTAPATALLVIVDATVHTARTAHALDCRTVFVQRPGAPVHELVDDSSGYYSVDFTRDALFTGFVEAVLRPLAPTAVISLSDEGARPAALANAVLGTAGTPAEVIERLAAGTPDKPAHGASDRWAYTFSEAGQHRWVALMDADAPPRPTERIVPEEALSTDEYASVMAGLNRFLDSAGLRTGPARIRLRGRNGEVRVLGGAPTVGTDEQSEFIRRLTGFDLTRAALAGAAGRADDRLTGRAHPRKEATR</sequence>
<dbReference type="EMBL" id="BMSZ01000020">
    <property type="protein sequence ID" value="GGS76765.1"/>
    <property type="molecule type" value="Genomic_DNA"/>
</dbReference>
<evidence type="ECO:0000313" key="1">
    <source>
        <dbReference type="EMBL" id="GGS76765.1"/>
    </source>
</evidence>
<reference evidence="2" key="1">
    <citation type="journal article" date="2019" name="Int. J. Syst. Evol. Microbiol.">
        <title>The Global Catalogue of Microorganisms (GCM) 10K type strain sequencing project: providing services to taxonomists for standard genome sequencing and annotation.</title>
        <authorList>
            <consortium name="The Broad Institute Genomics Platform"/>
            <consortium name="The Broad Institute Genome Sequencing Center for Infectious Disease"/>
            <person name="Wu L."/>
            <person name="Ma J."/>
        </authorList>
    </citation>
    <scope>NUCLEOTIDE SEQUENCE [LARGE SCALE GENOMIC DNA]</scope>
    <source>
        <strain evidence="2">JCM 4350</strain>
    </source>
</reference>
<protein>
    <submittedName>
        <fullName evidence="1">Uncharacterized protein</fullName>
    </submittedName>
</protein>
<proteinExistence type="predicted"/>
<accession>A0ABQ2TM69</accession>
<gene>
    <name evidence="1" type="ORF">GCM10010253_59590</name>
</gene>
<dbReference type="Proteomes" id="UP000659767">
    <property type="component" value="Unassembled WGS sequence"/>
</dbReference>
<comment type="caution">
    <text evidence="1">The sequence shown here is derived from an EMBL/GenBank/DDBJ whole genome shotgun (WGS) entry which is preliminary data.</text>
</comment>
<organism evidence="1 2">
    <name type="scientific">Streptomyces badius</name>
    <dbReference type="NCBI Taxonomy" id="1941"/>
    <lineage>
        <taxon>Bacteria</taxon>
        <taxon>Bacillati</taxon>
        <taxon>Actinomycetota</taxon>
        <taxon>Actinomycetes</taxon>
        <taxon>Kitasatosporales</taxon>
        <taxon>Streptomycetaceae</taxon>
        <taxon>Streptomyces</taxon>
    </lineage>
</organism>